<feature type="signal peptide" evidence="2">
    <location>
        <begin position="1"/>
        <end position="21"/>
    </location>
</feature>
<name>A0A5R9K7I8_9BACT</name>
<keyword evidence="2" id="KW-0732">Signal</keyword>
<feature type="region of interest" description="Disordered" evidence="1">
    <location>
        <begin position="22"/>
        <end position="90"/>
    </location>
</feature>
<accession>A0A5R9K7I8</accession>
<reference evidence="3 4" key="1">
    <citation type="submission" date="2019-05" db="EMBL/GenBank/DDBJ databases">
        <authorList>
            <person name="Qu J.-H."/>
        </authorList>
    </citation>
    <scope>NUCLEOTIDE SEQUENCE [LARGE SCALE GENOMIC DNA]</scope>
    <source>
        <strain evidence="3 4">Z12</strain>
    </source>
</reference>
<feature type="compositionally biased region" description="Basic and acidic residues" evidence="1">
    <location>
        <begin position="77"/>
        <end position="90"/>
    </location>
</feature>
<dbReference type="EMBL" id="VCEI01000029">
    <property type="protein sequence ID" value="TLU89829.1"/>
    <property type="molecule type" value="Genomic_DNA"/>
</dbReference>
<feature type="chain" id="PRO_5024319264" description="Lipoprotein" evidence="2">
    <location>
        <begin position="22"/>
        <end position="90"/>
    </location>
</feature>
<dbReference type="Proteomes" id="UP000309788">
    <property type="component" value="Unassembled WGS sequence"/>
</dbReference>
<proteinExistence type="predicted"/>
<dbReference type="AlphaFoldDB" id="A0A5R9K7I8"/>
<gene>
    <name evidence="3" type="ORF">FEM55_20045</name>
</gene>
<evidence type="ECO:0000256" key="1">
    <source>
        <dbReference type="SAM" id="MobiDB-lite"/>
    </source>
</evidence>
<evidence type="ECO:0008006" key="5">
    <source>
        <dbReference type="Google" id="ProtNLM"/>
    </source>
</evidence>
<evidence type="ECO:0000256" key="2">
    <source>
        <dbReference type="SAM" id="SignalP"/>
    </source>
</evidence>
<keyword evidence="4" id="KW-1185">Reference proteome</keyword>
<protein>
    <recommendedName>
        <fullName evidence="5">Lipoprotein</fullName>
    </recommendedName>
</protein>
<dbReference type="OrthoDB" id="9840485at2"/>
<evidence type="ECO:0000313" key="4">
    <source>
        <dbReference type="Proteomes" id="UP000309788"/>
    </source>
</evidence>
<organism evidence="3 4">
    <name type="scientific">Dyadobacter sediminis</name>
    <dbReference type="NCBI Taxonomy" id="1493691"/>
    <lineage>
        <taxon>Bacteria</taxon>
        <taxon>Pseudomonadati</taxon>
        <taxon>Bacteroidota</taxon>
        <taxon>Cytophagia</taxon>
        <taxon>Cytophagales</taxon>
        <taxon>Spirosomataceae</taxon>
        <taxon>Dyadobacter</taxon>
    </lineage>
</organism>
<comment type="caution">
    <text evidence="3">The sequence shown here is derived from an EMBL/GenBank/DDBJ whole genome shotgun (WGS) entry which is preliminary data.</text>
</comment>
<sequence>MKKLRTILAIVIGFTIINLNACTPKSDDENNNRTTDPAVVGKDTNSVELRKSIPQSDPNINSTPAVRKGGPDADADSIAKKRELKEGRNE</sequence>
<feature type="compositionally biased region" description="Polar residues" evidence="1">
    <location>
        <begin position="43"/>
        <end position="64"/>
    </location>
</feature>
<dbReference type="RefSeq" id="WP_138283182.1">
    <property type="nucleotide sequence ID" value="NZ_BMGE01000006.1"/>
</dbReference>
<evidence type="ECO:0000313" key="3">
    <source>
        <dbReference type="EMBL" id="TLU89829.1"/>
    </source>
</evidence>